<keyword evidence="2" id="KW-1185">Reference proteome</keyword>
<proteinExistence type="predicted"/>
<evidence type="ECO:0000313" key="1">
    <source>
        <dbReference type="EMBL" id="CAG8543845.1"/>
    </source>
</evidence>
<dbReference type="Proteomes" id="UP000789396">
    <property type="component" value="Unassembled WGS sequence"/>
</dbReference>
<accession>A0A9N9FMK8</accession>
<dbReference type="OrthoDB" id="10540418at2759"/>
<reference evidence="1" key="1">
    <citation type="submission" date="2021-06" db="EMBL/GenBank/DDBJ databases">
        <authorList>
            <person name="Kallberg Y."/>
            <person name="Tangrot J."/>
            <person name="Rosling A."/>
        </authorList>
    </citation>
    <scope>NUCLEOTIDE SEQUENCE</scope>
    <source>
        <strain evidence="1">IN212</strain>
    </source>
</reference>
<protein>
    <submittedName>
        <fullName evidence="1">14986_t:CDS:1</fullName>
    </submittedName>
</protein>
<evidence type="ECO:0000313" key="2">
    <source>
        <dbReference type="Proteomes" id="UP000789396"/>
    </source>
</evidence>
<name>A0A9N9FMK8_9GLOM</name>
<organism evidence="1 2">
    <name type="scientific">Racocetra fulgida</name>
    <dbReference type="NCBI Taxonomy" id="60492"/>
    <lineage>
        <taxon>Eukaryota</taxon>
        <taxon>Fungi</taxon>
        <taxon>Fungi incertae sedis</taxon>
        <taxon>Mucoromycota</taxon>
        <taxon>Glomeromycotina</taxon>
        <taxon>Glomeromycetes</taxon>
        <taxon>Diversisporales</taxon>
        <taxon>Gigasporaceae</taxon>
        <taxon>Racocetra</taxon>
    </lineage>
</organism>
<dbReference type="EMBL" id="CAJVPZ010004293">
    <property type="protein sequence ID" value="CAG8543845.1"/>
    <property type="molecule type" value="Genomic_DNA"/>
</dbReference>
<sequence>MQISILRTWNRKQKKNNPLLRLCKHQHTSVAEKRSPLSSIIFEETNIYPSNKNVNSQNNFQKNDKQGVFQENYKNDSQGDFQESDSDFQECDSDFQECDSNFQESDSDFQENNSDSFSYYSDLQDSEEFGRLIEEDKEFEDEISITDFILEKSFKSQCGYLWLADEQFAIIPTRWIQNQVKVWLMDQPEPNEYEYFVDEIVYQNNNRS</sequence>
<dbReference type="AlphaFoldDB" id="A0A9N9FMK8"/>
<gene>
    <name evidence="1" type="ORF">RFULGI_LOCUS4342</name>
</gene>
<comment type="caution">
    <text evidence="1">The sequence shown here is derived from an EMBL/GenBank/DDBJ whole genome shotgun (WGS) entry which is preliminary data.</text>
</comment>